<evidence type="ECO:0000256" key="1">
    <source>
        <dbReference type="ARBA" id="ARBA00004141"/>
    </source>
</evidence>
<evidence type="ECO:0000313" key="9">
    <source>
        <dbReference type="EMBL" id="SCO93851.1"/>
    </source>
</evidence>
<dbReference type="VEuPathDB" id="PlasmoDB:PmUG01_12044800"/>
<keyword evidence="3 6" id="KW-0812">Transmembrane</keyword>
<feature type="compositionally biased region" description="Basic and acidic residues" evidence="7">
    <location>
        <begin position="164"/>
        <end position="174"/>
    </location>
</feature>
<feature type="transmembrane region" description="Helical" evidence="6">
    <location>
        <begin position="242"/>
        <end position="261"/>
    </location>
</feature>
<keyword evidence="4 6" id="KW-1133">Transmembrane helix</keyword>
<feature type="compositionally biased region" description="Polar residues" evidence="7">
    <location>
        <begin position="21"/>
        <end position="31"/>
    </location>
</feature>
<dbReference type="PANTHER" id="PTHR21236">
    <property type="entry name" value="GOLGI MEMBRANE PROTEIN YIP1"/>
    <property type="match status" value="1"/>
</dbReference>
<dbReference type="EMBL" id="LT594633">
    <property type="protein sequence ID" value="SCO93851.1"/>
    <property type="molecule type" value="Genomic_DNA"/>
</dbReference>
<feature type="region of interest" description="Disordered" evidence="7">
    <location>
        <begin position="9"/>
        <end position="31"/>
    </location>
</feature>
<keyword evidence="10" id="KW-1185">Reference proteome</keyword>
<gene>
    <name evidence="9" type="primary">YIP1</name>
    <name evidence="9" type="ORF">PMUG01_12044800</name>
</gene>
<evidence type="ECO:0000256" key="4">
    <source>
        <dbReference type="ARBA" id="ARBA00022989"/>
    </source>
</evidence>
<accession>A0A1D3SPL5</accession>
<protein>
    <recommendedName>
        <fullName evidence="6">Protein YIPF</fullName>
    </recommendedName>
</protein>
<feature type="transmembrane region" description="Helical" evidence="6">
    <location>
        <begin position="273"/>
        <end position="295"/>
    </location>
</feature>
<name>A0A1D3SPL5_PLAMA</name>
<evidence type="ECO:0000256" key="6">
    <source>
        <dbReference type="RuleBase" id="RU361264"/>
    </source>
</evidence>
<comment type="subcellular location">
    <subcellularLocation>
        <location evidence="6">Golgi apparatus membrane</location>
        <topology evidence="6">Multi-pass membrane protein</topology>
    </subcellularLocation>
    <subcellularLocation>
        <location evidence="1">Membrane</location>
        <topology evidence="1">Multi-pass membrane protein</topology>
    </subcellularLocation>
</comment>
<dbReference type="AlphaFoldDB" id="A0A1D3SPL5"/>
<dbReference type="OMA" id="KASFSYI"/>
<comment type="similarity">
    <text evidence="2 6">Belongs to the YIP1 family.</text>
</comment>
<feature type="domain" description="Yip1" evidence="8">
    <location>
        <begin position="214"/>
        <end position="346"/>
    </location>
</feature>
<evidence type="ECO:0000256" key="7">
    <source>
        <dbReference type="SAM" id="MobiDB-lite"/>
    </source>
</evidence>
<reference evidence="9 10" key="1">
    <citation type="submission" date="2016-06" db="EMBL/GenBank/DDBJ databases">
        <authorList>
            <consortium name="Pathogen Informatics"/>
        </authorList>
    </citation>
    <scope>NUCLEOTIDE SEQUENCE [LARGE SCALE GENOMIC DNA]</scope>
</reference>
<dbReference type="InterPro" id="IPR045231">
    <property type="entry name" value="Yip1/4-like"/>
</dbReference>
<keyword evidence="5 6" id="KW-0472">Membrane</keyword>
<dbReference type="Proteomes" id="UP000219813">
    <property type="component" value="Chromosome 12"/>
</dbReference>
<evidence type="ECO:0000259" key="8">
    <source>
        <dbReference type="Pfam" id="PF04893"/>
    </source>
</evidence>
<feature type="transmembrane region" description="Helical" evidence="6">
    <location>
        <begin position="301"/>
        <end position="319"/>
    </location>
</feature>
<proteinExistence type="inferred from homology"/>
<evidence type="ECO:0000313" key="10">
    <source>
        <dbReference type="Proteomes" id="UP000219813"/>
    </source>
</evidence>
<dbReference type="GO" id="GO:0005802">
    <property type="term" value="C:trans-Golgi network"/>
    <property type="evidence" value="ECO:0007669"/>
    <property type="project" value="TreeGrafter"/>
</dbReference>
<organism evidence="9 10">
    <name type="scientific">Plasmodium malariae</name>
    <dbReference type="NCBI Taxonomy" id="5858"/>
    <lineage>
        <taxon>Eukaryota</taxon>
        <taxon>Sar</taxon>
        <taxon>Alveolata</taxon>
        <taxon>Apicomplexa</taxon>
        <taxon>Aconoidasida</taxon>
        <taxon>Haemosporida</taxon>
        <taxon>Plasmodiidae</taxon>
        <taxon>Plasmodium</taxon>
        <taxon>Plasmodium (Plasmodium)</taxon>
    </lineage>
</organism>
<dbReference type="GeneID" id="39870437"/>
<dbReference type="InterPro" id="IPR006977">
    <property type="entry name" value="Yip1_dom"/>
</dbReference>
<feature type="region of interest" description="Disordered" evidence="7">
    <location>
        <begin position="158"/>
        <end position="180"/>
    </location>
</feature>
<dbReference type="KEGG" id="pmal:PMUG01_12044800"/>
<evidence type="ECO:0000256" key="2">
    <source>
        <dbReference type="ARBA" id="ARBA00010596"/>
    </source>
</evidence>
<evidence type="ECO:0000256" key="3">
    <source>
        <dbReference type="ARBA" id="ARBA00022692"/>
    </source>
</evidence>
<dbReference type="GO" id="GO:0048280">
    <property type="term" value="P:vesicle fusion with Golgi apparatus"/>
    <property type="evidence" value="ECO:0007669"/>
    <property type="project" value="TreeGrafter"/>
</dbReference>
<sequence length="349" mass="39713">MNYYNQKIINRANNRNDNNKESNFANAENNLSTSPFSLNKNLYDNNPYSKPSNIFPSTPFENNLYTNNSQKKNLNYIDINTSSNSNINSYGKSIISSSIHNNHNIQNNSNNNVNINNNYSNSGSNYINVVATNPFNNQTNAHSDVINKDSDTFFSNYSSSKKSNIKENEHKQEKDEDEEDELPLLEELGINFDLISKRMKSVFMFYKIDDTLFENSDLSGPLIIVLSLGFILLLAGKASFSYIYLIGIVSSLSIYLLLNMMSQNATLDLYRTISMLGYALLPLVILSLISIIINLRSNRGYSISFFCISWSALTASRFFEVALRMNSQRYLVAYPIFLLYSCFALIIIF</sequence>
<dbReference type="PANTHER" id="PTHR21236:SF2">
    <property type="entry name" value="PROTEIN YIPF"/>
    <property type="match status" value="1"/>
</dbReference>
<evidence type="ECO:0000256" key="5">
    <source>
        <dbReference type="ARBA" id="ARBA00023136"/>
    </source>
</evidence>
<dbReference type="OrthoDB" id="440385at2759"/>
<dbReference type="RefSeq" id="XP_028863129.1">
    <property type="nucleotide sequence ID" value="XM_029006662.1"/>
</dbReference>
<dbReference type="Pfam" id="PF04893">
    <property type="entry name" value="Yip1"/>
    <property type="match status" value="1"/>
</dbReference>
<feature type="transmembrane region" description="Helical" evidence="6">
    <location>
        <begin position="331"/>
        <end position="348"/>
    </location>
</feature>
<dbReference type="GO" id="GO:0006888">
    <property type="term" value="P:endoplasmic reticulum to Golgi vesicle-mediated transport"/>
    <property type="evidence" value="ECO:0007669"/>
    <property type="project" value="InterPro"/>
</dbReference>
<feature type="transmembrane region" description="Helical" evidence="6">
    <location>
        <begin position="218"/>
        <end position="236"/>
    </location>
</feature>
<dbReference type="GO" id="GO:0000139">
    <property type="term" value="C:Golgi membrane"/>
    <property type="evidence" value="ECO:0007669"/>
    <property type="project" value="UniProtKB-SubCell"/>
</dbReference>